<dbReference type="InterPro" id="IPR015797">
    <property type="entry name" value="NUDIX_hydrolase-like_dom_sf"/>
</dbReference>
<organism evidence="2 3">
    <name type="scientific">Candidatus Shapirobacteria bacterium CG03_land_8_20_14_0_80_35_14</name>
    <dbReference type="NCBI Taxonomy" id="1974878"/>
    <lineage>
        <taxon>Bacteria</taxon>
        <taxon>Candidatus Shapironibacteriota</taxon>
    </lineage>
</organism>
<comment type="caution">
    <text evidence="2">The sequence shown here is derived from an EMBL/GenBank/DDBJ whole genome shotgun (WGS) entry which is preliminary data.</text>
</comment>
<name>A0A2M7BP93_9BACT</name>
<feature type="domain" description="Nudix hydrolase" evidence="1">
    <location>
        <begin position="5"/>
        <end position="96"/>
    </location>
</feature>
<dbReference type="Pfam" id="PF00293">
    <property type="entry name" value="NUDIX"/>
    <property type="match status" value="1"/>
</dbReference>
<keyword evidence="2" id="KW-0378">Hydrolase</keyword>
<gene>
    <name evidence="2" type="ORF">COS53_02705</name>
</gene>
<evidence type="ECO:0000259" key="1">
    <source>
        <dbReference type="Pfam" id="PF00293"/>
    </source>
</evidence>
<dbReference type="AlphaFoldDB" id="A0A2M7BP93"/>
<accession>A0A2M7BP93</accession>
<evidence type="ECO:0000313" key="2">
    <source>
        <dbReference type="EMBL" id="PIV07300.1"/>
    </source>
</evidence>
<protein>
    <submittedName>
        <fullName evidence="2">NUDIX hydrolase</fullName>
    </submittedName>
</protein>
<dbReference type="SUPFAM" id="SSF55811">
    <property type="entry name" value="Nudix"/>
    <property type="match status" value="1"/>
</dbReference>
<proteinExistence type="predicted"/>
<evidence type="ECO:0000313" key="3">
    <source>
        <dbReference type="Proteomes" id="UP000229191"/>
    </source>
</evidence>
<dbReference type="GO" id="GO:0016787">
    <property type="term" value="F:hydrolase activity"/>
    <property type="evidence" value="ECO:0007669"/>
    <property type="project" value="UniProtKB-KW"/>
</dbReference>
<reference evidence="3" key="1">
    <citation type="submission" date="2017-09" db="EMBL/GenBank/DDBJ databases">
        <title>Depth-based differentiation of microbial function through sediment-hosted aquifers and enrichment of novel symbionts in the deep terrestrial subsurface.</title>
        <authorList>
            <person name="Probst A.J."/>
            <person name="Ladd B."/>
            <person name="Jarett J.K."/>
            <person name="Geller-Mcgrath D.E."/>
            <person name="Sieber C.M.K."/>
            <person name="Emerson J.B."/>
            <person name="Anantharaman K."/>
            <person name="Thomas B.C."/>
            <person name="Malmstrom R."/>
            <person name="Stieglmeier M."/>
            <person name="Klingl A."/>
            <person name="Woyke T."/>
            <person name="Ryan C.M."/>
            <person name="Banfield J.F."/>
        </authorList>
    </citation>
    <scope>NUCLEOTIDE SEQUENCE [LARGE SCALE GENOMIC DNA]</scope>
</reference>
<sequence>MTLRQKNGYINQWHMPGGTVFFHEKIADAIQRVAFEEIGISVVVKKSLGYVEYFSEVAERGFGYTISLAFLCTLPKNVKIILDNQANEFDFFKTIPSNTVLEQKEFINRL</sequence>
<dbReference type="Proteomes" id="UP000229191">
    <property type="component" value="Unassembled WGS sequence"/>
</dbReference>
<dbReference type="InterPro" id="IPR000086">
    <property type="entry name" value="NUDIX_hydrolase_dom"/>
</dbReference>
<dbReference type="Gene3D" id="3.90.79.10">
    <property type="entry name" value="Nucleoside Triphosphate Pyrophosphohydrolase"/>
    <property type="match status" value="1"/>
</dbReference>
<dbReference type="EMBL" id="PEVB01000076">
    <property type="protein sequence ID" value="PIV07300.1"/>
    <property type="molecule type" value="Genomic_DNA"/>
</dbReference>